<name>A0A9P1GFV7_9DINO</name>
<dbReference type="Proteomes" id="UP001152797">
    <property type="component" value="Unassembled WGS sequence"/>
</dbReference>
<feature type="signal peptide" evidence="1">
    <location>
        <begin position="1"/>
        <end position="17"/>
    </location>
</feature>
<organism evidence="2">
    <name type="scientific">Cladocopium goreaui</name>
    <dbReference type="NCBI Taxonomy" id="2562237"/>
    <lineage>
        <taxon>Eukaryota</taxon>
        <taxon>Sar</taxon>
        <taxon>Alveolata</taxon>
        <taxon>Dinophyceae</taxon>
        <taxon>Suessiales</taxon>
        <taxon>Symbiodiniaceae</taxon>
        <taxon>Cladocopium</taxon>
    </lineage>
</organism>
<sequence length="669" mass="71726">MAKWSLLWPLTFGVASARSSEPTAFCSDDIAYLQTKASQAICDPDVLNSGRCVGDGACFGCVPASDGQKIPTDDINGFPTGFLLCENNPAVLDAPTCTISRESPFAYSFQNPKNYLQCTGSSACYNWRVKDFAALCCDGNSACRTDEGAQVTNEANFALTSGNPNCPPDVCCRGIRACSFLTNISGVSSAACSSSNACEQVTMFLSRDLFCSRRDACKRGIFRFSAAGTGPSKHCVQCLGSACKGSQMSFTAGNVELQCPGRNTCITPNISLSRSSCIHIKCDVLSCFDMSVVDDDSSGSRCFCSGAGCTNLVGPLTCETPLTVSPCGQDICKEDRSPRAFCDRGLRDPPDCSACASGGGVVGDPHITTLDGRRYTMLQQGNFLLWSFSGLDAEVPWVNGQMKRIPLDFRIYTHYSGRASFTKGILLVDRSGAAPRQALEVTSLDCAWKTKSTGSWRRSETEFLKLEAAGATFGAFNVTAGKAWHERQQRQDLGRIERSEVQLLMRQKGWTRIAQLRVTCKPGHHIAAKLKMSSTAQNRFVKGELAPSGHSTLVAGLKGGRLAFVAKDTEFAADSWRDLGGSQETATYLASTGAEGWEFLSRCEGPEETAALAVCQKHWALAKAGDSSKFVGSRNEVEQKANFLADCAFDVCAGGETAAQLAADLLNFE</sequence>
<feature type="chain" id="PRO_5043272743" evidence="1">
    <location>
        <begin position="18"/>
        <end position="669"/>
    </location>
</feature>
<dbReference type="EMBL" id="CAMXCT020005137">
    <property type="protein sequence ID" value="CAL1164923.1"/>
    <property type="molecule type" value="Genomic_DNA"/>
</dbReference>
<evidence type="ECO:0000313" key="4">
    <source>
        <dbReference type="EMBL" id="CAL4798860.1"/>
    </source>
</evidence>
<dbReference type="OrthoDB" id="1667587at2759"/>
<keyword evidence="1" id="KW-0732">Signal</keyword>
<evidence type="ECO:0000313" key="3">
    <source>
        <dbReference type="EMBL" id="CAL1164923.1"/>
    </source>
</evidence>
<evidence type="ECO:0000313" key="5">
    <source>
        <dbReference type="Proteomes" id="UP001152797"/>
    </source>
</evidence>
<keyword evidence="5" id="KW-1185">Reference proteome</keyword>
<gene>
    <name evidence="2" type="ORF">C1SCF055_LOCUS36698</name>
</gene>
<reference evidence="2" key="1">
    <citation type="submission" date="2022-10" db="EMBL/GenBank/DDBJ databases">
        <authorList>
            <person name="Chen Y."/>
            <person name="Dougan E. K."/>
            <person name="Chan C."/>
            <person name="Rhodes N."/>
            <person name="Thang M."/>
        </authorList>
    </citation>
    <scope>NUCLEOTIDE SEQUENCE</scope>
</reference>
<evidence type="ECO:0000256" key="1">
    <source>
        <dbReference type="SAM" id="SignalP"/>
    </source>
</evidence>
<reference evidence="3" key="2">
    <citation type="submission" date="2024-04" db="EMBL/GenBank/DDBJ databases">
        <authorList>
            <person name="Chen Y."/>
            <person name="Shah S."/>
            <person name="Dougan E. K."/>
            <person name="Thang M."/>
            <person name="Chan C."/>
        </authorList>
    </citation>
    <scope>NUCLEOTIDE SEQUENCE [LARGE SCALE GENOMIC DNA]</scope>
</reference>
<dbReference type="EMBL" id="CAMXCT010005137">
    <property type="protein sequence ID" value="CAI4011548.1"/>
    <property type="molecule type" value="Genomic_DNA"/>
</dbReference>
<dbReference type="EMBL" id="CAMXCT030005137">
    <property type="protein sequence ID" value="CAL4798860.1"/>
    <property type="molecule type" value="Genomic_DNA"/>
</dbReference>
<comment type="caution">
    <text evidence="2">The sequence shown here is derived from an EMBL/GenBank/DDBJ whole genome shotgun (WGS) entry which is preliminary data.</text>
</comment>
<dbReference type="AlphaFoldDB" id="A0A9P1GFV7"/>
<proteinExistence type="predicted"/>
<protein>
    <submittedName>
        <fullName evidence="4">Autophagy-related protein 18a</fullName>
    </submittedName>
</protein>
<accession>A0A9P1GFV7</accession>
<evidence type="ECO:0000313" key="2">
    <source>
        <dbReference type="EMBL" id="CAI4011548.1"/>
    </source>
</evidence>